<feature type="compositionally biased region" description="Polar residues" evidence="1">
    <location>
        <begin position="1"/>
        <end position="20"/>
    </location>
</feature>
<dbReference type="EMBL" id="KQ947427">
    <property type="protein sequence ID" value="KUJ11329.1"/>
    <property type="molecule type" value="Genomic_DNA"/>
</dbReference>
<protein>
    <submittedName>
        <fullName evidence="2">Uncharacterized protein</fullName>
    </submittedName>
</protein>
<dbReference type="GeneID" id="28815852"/>
<dbReference type="KEGG" id="psco:LY89DRAFT_242550"/>
<evidence type="ECO:0000313" key="3">
    <source>
        <dbReference type="Proteomes" id="UP000070700"/>
    </source>
</evidence>
<feature type="region of interest" description="Disordered" evidence="1">
    <location>
        <begin position="1"/>
        <end position="24"/>
    </location>
</feature>
<keyword evidence="3" id="KW-1185">Reference proteome</keyword>
<reference evidence="2 3" key="1">
    <citation type="submission" date="2015-10" db="EMBL/GenBank/DDBJ databases">
        <title>Full genome of DAOMC 229536 Phialocephala scopiformis, a fungal endophyte of spruce producing the potent anti-insectan compound rugulosin.</title>
        <authorList>
            <consortium name="DOE Joint Genome Institute"/>
            <person name="Walker A.K."/>
            <person name="Frasz S.L."/>
            <person name="Seifert K.A."/>
            <person name="Miller J.D."/>
            <person name="Mondo S.J."/>
            <person name="Labutti K."/>
            <person name="Lipzen A."/>
            <person name="Dockter R."/>
            <person name="Kennedy M."/>
            <person name="Grigoriev I.V."/>
            <person name="Spatafora J.W."/>
        </authorList>
    </citation>
    <scope>NUCLEOTIDE SEQUENCE [LARGE SCALE GENOMIC DNA]</scope>
    <source>
        <strain evidence="2 3">CBS 120377</strain>
    </source>
</reference>
<evidence type="ECO:0000313" key="2">
    <source>
        <dbReference type="EMBL" id="KUJ11329.1"/>
    </source>
</evidence>
<dbReference type="OrthoDB" id="4725912at2759"/>
<dbReference type="InParanoid" id="A0A194WUI3"/>
<sequence length="244" mass="27380">MANQDNIELSSPSQQQNQKSAEGRTLHVHFSWKKFKTLITEGDDPKSKPLYIVDYKSFKPNLIFTNAQDKTTFGTGTLHPVSINADCDFRGRHIQIKALKRWKTAYEHHSLTYSDTETPVTMTWTSDSDFKTWDFICLDPQQNPVAKFAANLWDLKKIGKIEFLGPKAAMSEALREELLVTGMTLFYCMTLRATSIVSFFGAIFARPGHVEPEGPTTSEHVPGVEEGRVPGVEESHVGSSSQSH</sequence>
<proteinExistence type="predicted"/>
<dbReference type="AlphaFoldDB" id="A0A194WUI3"/>
<name>A0A194WUI3_MOLSC</name>
<feature type="compositionally biased region" description="Basic and acidic residues" evidence="1">
    <location>
        <begin position="222"/>
        <end position="236"/>
    </location>
</feature>
<accession>A0A194WUI3</accession>
<gene>
    <name evidence="2" type="ORF">LY89DRAFT_242550</name>
</gene>
<dbReference type="Proteomes" id="UP000070700">
    <property type="component" value="Unassembled WGS sequence"/>
</dbReference>
<evidence type="ECO:0000256" key="1">
    <source>
        <dbReference type="SAM" id="MobiDB-lite"/>
    </source>
</evidence>
<feature type="region of interest" description="Disordered" evidence="1">
    <location>
        <begin position="211"/>
        <end position="244"/>
    </location>
</feature>
<organism evidence="2 3">
    <name type="scientific">Mollisia scopiformis</name>
    <name type="common">Conifer needle endophyte fungus</name>
    <name type="synonym">Phialocephala scopiformis</name>
    <dbReference type="NCBI Taxonomy" id="149040"/>
    <lineage>
        <taxon>Eukaryota</taxon>
        <taxon>Fungi</taxon>
        <taxon>Dikarya</taxon>
        <taxon>Ascomycota</taxon>
        <taxon>Pezizomycotina</taxon>
        <taxon>Leotiomycetes</taxon>
        <taxon>Helotiales</taxon>
        <taxon>Mollisiaceae</taxon>
        <taxon>Mollisia</taxon>
    </lineage>
</organism>
<dbReference type="RefSeq" id="XP_018065684.1">
    <property type="nucleotide sequence ID" value="XM_018206126.1"/>
</dbReference>